<evidence type="ECO:0000313" key="1">
    <source>
        <dbReference type="EMBL" id="KKL47290.1"/>
    </source>
</evidence>
<name>A0A0F9ER05_9ZZZZ</name>
<dbReference type="AlphaFoldDB" id="A0A0F9ER05"/>
<proteinExistence type="predicted"/>
<accession>A0A0F9ER05</accession>
<feature type="non-terminal residue" evidence="1">
    <location>
        <position position="72"/>
    </location>
</feature>
<sequence>MSFDKIQCVVVNCDVCGDDFEPGDYLVHYGREDDTLDMLETCGWNVDGNNVWCDHCLPPCICGHHFGSHDYG</sequence>
<dbReference type="EMBL" id="LAZR01033720">
    <property type="protein sequence ID" value="KKL47290.1"/>
    <property type="molecule type" value="Genomic_DNA"/>
</dbReference>
<comment type="caution">
    <text evidence="1">The sequence shown here is derived from an EMBL/GenBank/DDBJ whole genome shotgun (WGS) entry which is preliminary data.</text>
</comment>
<evidence type="ECO:0008006" key="2">
    <source>
        <dbReference type="Google" id="ProtNLM"/>
    </source>
</evidence>
<organism evidence="1">
    <name type="scientific">marine sediment metagenome</name>
    <dbReference type="NCBI Taxonomy" id="412755"/>
    <lineage>
        <taxon>unclassified sequences</taxon>
        <taxon>metagenomes</taxon>
        <taxon>ecological metagenomes</taxon>
    </lineage>
</organism>
<protein>
    <recommendedName>
        <fullName evidence="2">C2H2-type domain-containing protein</fullName>
    </recommendedName>
</protein>
<gene>
    <name evidence="1" type="ORF">LCGC14_2336990</name>
</gene>
<reference evidence="1" key="1">
    <citation type="journal article" date="2015" name="Nature">
        <title>Complex archaea that bridge the gap between prokaryotes and eukaryotes.</title>
        <authorList>
            <person name="Spang A."/>
            <person name="Saw J.H."/>
            <person name="Jorgensen S.L."/>
            <person name="Zaremba-Niedzwiedzka K."/>
            <person name="Martijn J."/>
            <person name="Lind A.E."/>
            <person name="van Eijk R."/>
            <person name="Schleper C."/>
            <person name="Guy L."/>
            <person name="Ettema T.J."/>
        </authorList>
    </citation>
    <scope>NUCLEOTIDE SEQUENCE</scope>
</reference>